<dbReference type="PANTHER" id="PTHR46558:SF15">
    <property type="entry name" value="HELIX-TURN-HELIX DOMAIN PROTEIN"/>
    <property type="match status" value="1"/>
</dbReference>
<dbReference type="SMART" id="SM00530">
    <property type="entry name" value="HTH_XRE"/>
    <property type="match status" value="1"/>
</dbReference>
<organism evidence="4 5">
    <name type="scientific">Raoultibacter timonensis</name>
    <dbReference type="NCBI Taxonomy" id="1907662"/>
    <lineage>
        <taxon>Bacteria</taxon>
        <taxon>Bacillati</taxon>
        <taxon>Actinomycetota</taxon>
        <taxon>Coriobacteriia</taxon>
        <taxon>Eggerthellales</taxon>
        <taxon>Eggerthellaceae</taxon>
        <taxon>Raoultibacter</taxon>
    </lineage>
</organism>
<accession>A0ABM7WMQ8</accession>
<dbReference type="PANTHER" id="PTHR46558">
    <property type="entry name" value="TRACRIPTIONAL REGULATORY PROTEIN-RELATED-RELATED"/>
    <property type="match status" value="1"/>
</dbReference>
<protein>
    <submittedName>
        <fullName evidence="4">Transcriptional regulator</fullName>
    </submittedName>
</protein>
<dbReference type="PROSITE" id="PS50943">
    <property type="entry name" value="HTH_CROC1"/>
    <property type="match status" value="1"/>
</dbReference>
<sequence length="197" mass="21289">MELSKQIKRHRVALGLSQEGLAEKIYVSRQTISNWETDNTYPDVENLLLLSSLFDTTIDELIKGDVEAMEKTIANDTAKLKIWTGAFLASSAAAVLALVGGIWVFGITGPVIAVIAALYVLAIACCVACTRIAKRNDVMTLAETLAFVNGAPLGELRAKRDRTRARRWVLIALTFALTIALGLGLGFAMAPHVFTIA</sequence>
<gene>
    <name evidence="4" type="ORF">CE91St30_30320</name>
</gene>
<dbReference type="InterPro" id="IPR001387">
    <property type="entry name" value="Cro/C1-type_HTH"/>
</dbReference>
<evidence type="ECO:0000259" key="3">
    <source>
        <dbReference type="PROSITE" id="PS50943"/>
    </source>
</evidence>
<proteinExistence type="predicted"/>
<dbReference type="Pfam" id="PF01381">
    <property type="entry name" value="HTH_3"/>
    <property type="match status" value="1"/>
</dbReference>
<evidence type="ECO:0000256" key="1">
    <source>
        <dbReference type="ARBA" id="ARBA00023125"/>
    </source>
</evidence>
<dbReference type="CDD" id="cd00093">
    <property type="entry name" value="HTH_XRE"/>
    <property type="match status" value="1"/>
</dbReference>
<keyword evidence="2" id="KW-1133">Transmembrane helix</keyword>
<feature type="domain" description="HTH cro/C1-type" evidence="3">
    <location>
        <begin position="7"/>
        <end position="61"/>
    </location>
</feature>
<keyword evidence="2" id="KW-0812">Transmembrane</keyword>
<evidence type="ECO:0000313" key="5">
    <source>
        <dbReference type="Proteomes" id="UP001320544"/>
    </source>
</evidence>
<keyword evidence="2" id="KW-0472">Membrane</keyword>
<dbReference type="EMBL" id="AP025564">
    <property type="protein sequence ID" value="BDE97699.1"/>
    <property type="molecule type" value="Genomic_DNA"/>
</dbReference>
<dbReference type="SUPFAM" id="SSF47413">
    <property type="entry name" value="lambda repressor-like DNA-binding domains"/>
    <property type="match status" value="1"/>
</dbReference>
<evidence type="ECO:0000256" key="2">
    <source>
        <dbReference type="SAM" id="Phobius"/>
    </source>
</evidence>
<dbReference type="RefSeq" id="WP_244387092.1">
    <property type="nucleotide sequence ID" value="NZ_AP025564.1"/>
</dbReference>
<feature type="transmembrane region" description="Helical" evidence="2">
    <location>
        <begin position="168"/>
        <end position="190"/>
    </location>
</feature>
<feature type="transmembrane region" description="Helical" evidence="2">
    <location>
        <begin position="82"/>
        <end position="105"/>
    </location>
</feature>
<evidence type="ECO:0000313" key="4">
    <source>
        <dbReference type="EMBL" id="BDE97699.1"/>
    </source>
</evidence>
<dbReference type="Gene3D" id="1.10.260.40">
    <property type="entry name" value="lambda repressor-like DNA-binding domains"/>
    <property type="match status" value="1"/>
</dbReference>
<dbReference type="Proteomes" id="UP001320544">
    <property type="component" value="Chromosome"/>
</dbReference>
<keyword evidence="1" id="KW-0238">DNA-binding</keyword>
<reference evidence="4 5" key="1">
    <citation type="submission" date="2022-01" db="EMBL/GenBank/DDBJ databases">
        <title>Novel bile acid biosynthetic pathways are enriched in the microbiome of centenarians.</title>
        <authorList>
            <person name="Sato Y."/>
            <person name="Atarashi K."/>
            <person name="Plichta R.D."/>
            <person name="Arai Y."/>
            <person name="Sasajima S."/>
            <person name="Kearney M.S."/>
            <person name="Suda W."/>
            <person name="Takeshita K."/>
            <person name="Sasaki T."/>
            <person name="Okamoto S."/>
            <person name="Skelly N.A."/>
            <person name="Okamura Y."/>
            <person name="Vlamakis H."/>
            <person name="Li Y."/>
            <person name="Tanoue T."/>
            <person name="Takei H."/>
            <person name="Nittono H."/>
            <person name="Narushima S."/>
            <person name="Irie J."/>
            <person name="Itoh H."/>
            <person name="Moriya K."/>
            <person name="Sugiura Y."/>
            <person name="Suematsu M."/>
            <person name="Moritoki N."/>
            <person name="Shibata S."/>
            <person name="Littman R.D."/>
            <person name="Fischbach A.M."/>
            <person name="Uwamino Y."/>
            <person name="Inoue T."/>
            <person name="Honda A."/>
            <person name="Hattori M."/>
            <person name="Murai T."/>
            <person name="Xavier J.R."/>
            <person name="Hirose N."/>
            <person name="Honda K."/>
        </authorList>
    </citation>
    <scope>NUCLEOTIDE SEQUENCE [LARGE SCALE GENOMIC DNA]</scope>
    <source>
        <strain evidence="4 5">CE91-St30</strain>
    </source>
</reference>
<feature type="transmembrane region" description="Helical" evidence="2">
    <location>
        <begin position="111"/>
        <end position="133"/>
    </location>
</feature>
<keyword evidence="5" id="KW-1185">Reference proteome</keyword>
<dbReference type="InterPro" id="IPR010982">
    <property type="entry name" value="Lambda_DNA-bd_dom_sf"/>
</dbReference>
<name>A0ABM7WMQ8_9ACTN</name>